<organism evidence="3 4">
    <name type="scientific">Pirellulimonas nuda</name>
    <dbReference type="NCBI Taxonomy" id="2528009"/>
    <lineage>
        <taxon>Bacteria</taxon>
        <taxon>Pseudomonadati</taxon>
        <taxon>Planctomycetota</taxon>
        <taxon>Planctomycetia</taxon>
        <taxon>Pirellulales</taxon>
        <taxon>Lacipirellulaceae</taxon>
        <taxon>Pirellulimonas</taxon>
    </lineage>
</organism>
<evidence type="ECO:0000313" key="4">
    <source>
        <dbReference type="Proteomes" id="UP000317429"/>
    </source>
</evidence>
<accession>A0A518D9I7</accession>
<dbReference type="AlphaFoldDB" id="A0A518D9I7"/>
<protein>
    <recommendedName>
        <fullName evidence="2">Anti-sigma-28 factor FlgM C-terminal domain-containing protein</fullName>
    </recommendedName>
</protein>
<dbReference type="EMBL" id="CP036291">
    <property type="protein sequence ID" value="QDU88149.1"/>
    <property type="molecule type" value="Genomic_DNA"/>
</dbReference>
<evidence type="ECO:0000313" key="3">
    <source>
        <dbReference type="EMBL" id="QDU88149.1"/>
    </source>
</evidence>
<keyword evidence="4" id="KW-1185">Reference proteome</keyword>
<dbReference type="OrthoDB" id="280802at2"/>
<name>A0A518D9I7_9BACT</name>
<dbReference type="Proteomes" id="UP000317429">
    <property type="component" value="Chromosome"/>
</dbReference>
<feature type="region of interest" description="Disordered" evidence="1">
    <location>
        <begin position="1"/>
        <end position="33"/>
    </location>
</feature>
<dbReference type="Pfam" id="PF04316">
    <property type="entry name" value="FlgM"/>
    <property type="match status" value="1"/>
</dbReference>
<dbReference type="InterPro" id="IPR035890">
    <property type="entry name" value="Anti-sigma-28_factor_FlgM_sf"/>
</dbReference>
<gene>
    <name evidence="3" type="ORF">Pla175_15200</name>
</gene>
<reference evidence="3 4" key="1">
    <citation type="submission" date="2019-02" db="EMBL/GenBank/DDBJ databases">
        <title>Deep-cultivation of Planctomycetes and their phenomic and genomic characterization uncovers novel biology.</title>
        <authorList>
            <person name="Wiegand S."/>
            <person name="Jogler M."/>
            <person name="Boedeker C."/>
            <person name="Pinto D."/>
            <person name="Vollmers J."/>
            <person name="Rivas-Marin E."/>
            <person name="Kohn T."/>
            <person name="Peeters S.H."/>
            <person name="Heuer A."/>
            <person name="Rast P."/>
            <person name="Oberbeckmann S."/>
            <person name="Bunk B."/>
            <person name="Jeske O."/>
            <person name="Meyerdierks A."/>
            <person name="Storesund J.E."/>
            <person name="Kallscheuer N."/>
            <person name="Luecker S."/>
            <person name="Lage O.M."/>
            <person name="Pohl T."/>
            <person name="Merkel B.J."/>
            <person name="Hornburger P."/>
            <person name="Mueller R.-W."/>
            <person name="Bruemmer F."/>
            <person name="Labrenz M."/>
            <person name="Spormann A.M."/>
            <person name="Op den Camp H."/>
            <person name="Overmann J."/>
            <person name="Amann R."/>
            <person name="Jetten M.S.M."/>
            <person name="Mascher T."/>
            <person name="Medema M.H."/>
            <person name="Devos D.P."/>
            <person name="Kaster A.-K."/>
            <person name="Ovreas L."/>
            <person name="Rohde M."/>
            <person name="Galperin M.Y."/>
            <person name="Jogler C."/>
        </authorList>
    </citation>
    <scope>NUCLEOTIDE SEQUENCE [LARGE SCALE GENOMIC DNA]</scope>
    <source>
        <strain evidence="3 4">Pla175</strain>
    </source>
</reference>
<feature type="domain" description="Anti-sigma-28 factor FlgM C-terminal" evidence="2">
    <location>
        <begin position="36"/>
        <end position="71"/>
    </location>
</feature>
<sequence length="88" mass="9277">MNVSGPSHVHSAHGVNAPHTLRGPHRPTSAAPQTVDKLEISEAARAASQSTGVRSDLVARIRSEIASGSYETPQKIDSAVERLLDQLG</sequence>
<evidence type="ECO:0000259" key="2">
    <source>
        <dbReference type="Pfam" id="PF04316"/>
    </source>
</evidence>
<dbReference type="InterPro" id="IPR031316">
    <property type="entry name" value="FlgM_C"/>
</dbReference>
<dbReference type="SUPFAM" id="SSF101498">
    <property type="entry name" value="Anti-sigma factor FlgM"/>
    <property type="match status" value="1"/>
</dbReference>
<proteinExistence type="predicted"/>
<dbReference type="RefSeq" id="WP_145282758.1">
    <property type="nucleotide sequence ID" value="NZ_CP036291.1"/>
</dbReference>
<dbReference type="KEGG" id="pnd:Pla175_15200"/>
<evidence type="ECO:0000256" key="1">
    <source>
        <dbReference type="SAM" id="MobiDB-lite"/>
    </source>
</evidence>